<feature type="compositionally biased region" description="Polar residues" evidence="1">
    <location>
        <begin position="188"/>
        <end position="197"/>
    </location>
</feature>
<keyword evidence="3" id="KW-1185">Reference proteome</keyword>
<proteinExistence type="predicted"/>
<dbReference type="AlphaFoldDB" id="A0AAD7JIV5"/>
<name>A0AAD7JIV5_9AGAR</name>
<evidence type="ECO:0000313" key="3">
    <source>
        <dbReference type="Proteomes" id="UP001215598"/>
    </source>
</evidence>
<evidence type="ECO:0000256" key="1">
    <source>
        <dbReference type="SAM" id="MobiDB-lite"/>
    </source>
</evidence>
<feature type="region of interest" description="Disordered" evidence="1">
    <location>
        <begin position="177"/>
        <end position="197"/>
    </location>
</feature>
<reference evidence="2" key="1">
    <citation type="submission" date="2023-03" db="EMBL/GenBank/DDBJ databases">
        <title>Massive genome expansion in bonnet fungi (Mycena s.s.) driven by repeated elements and novel gene families across ecological guilds.</title>
        <authorList>
            <consortium name="Lawrence Berkeley National Laboratory"/>
            <person name="Harder C.B."/>
            <person name="Miyauchi S."/>
            <person name="Viragh M."/>
            <person name="Kuo A."/>
            <person name="Thoen E."/>
            <person name="Andreopoulos B."/>
            <person name="Lu D."/>
            <person name="Skrede I."/>
            <person name="Drula E."/>
            <person name="Henrissat B."/>
            <person name="Morin E."/>
            <person name="Kohler A."/>
            <person name="Barry K."/>
            <person name="LaButti K."/>
            <person name="Morin E."/>
            <person name="Salamov A."/>
            <person name="Lipzen A."/>
            <person name="Mereny Z."/>
            <person name="Hegedus B."/>
            <person name="Baldrian P."/>
            <person name="Stursova M."/>
            <person name="Weitz H."/>
            <person name="Taylor A."/>
            <person name="Grigoriev I.V."/>
            <person name="Nagy L.G."/>
            <person name="Martin F."/>
            <person name="Kauserud H."/>
        </authorList>
    </citation>
    <scope>NUCLEOTIDE SEQUENCE</scope>
    <source>
        <strain evidence="2">CBHHK182m</strain>
    </source>
</reference>
<accession>A0AAD7JIV5</accession>
<dbReference type="EMBL" id="JARKIB010000028">
    <property type="protein sequence ID" value="KAJ7764235.1"/>
    <property type="molecule type" value="Genomic_DNA"/>
</dbReference>
<protein>
    <submittedName>
        <fullName evidence="2">Uncharacterized protein</fullName>
    </submittedName>
</protein>
<dbReference type="Proteomes" id="UP001215598">
    <property type="component" value="Unassembled WGS sequence"/>
</dbReference>
<evidence type="ECO:0000313" key="2">
    <source>
        <dbReference type="EMBL" id="KAJ7764235.1"/>
    </source>
</evidence>
<organism evidence="2 3">
    <name type="scientific">Mycena metata</name>
    <dbReference type="NCBI Taxonomy" id="1033252"/>
    <lineage>
        <taxon>Eukaryota</taxon>
        <taxon>Fungi</taxon>
        <taxon>Dikarya</taxon>
        <taxon>Basidiomycota</taxon>
        <taxon>Agaricomycotina</taxon>
        <taxon>Agaricomycetes</taxon>
        <taxon>Agaricomycetidae</taxon>
        <taxon>Agaricales</taxon>
        <taxon>Marasmiineae</taxon>
        <taxon>Mycenaceae</taxon>
        <taxon>Mycena</taxon>
    </lineage>
</organism>
<sequence length="197" mass="21538">MFGCMLGISRHLKLDLKVQQDVERPADARLFRDILAGQLREPIYDDSQKKCGAHRKSVSEVLLQLTANLLPQATQTSHFRRSTSSPVMCRAAASSSAQEPKSQIIASCTGSCTGVLDGNHFGRIMTTPELTAPIGFERIDKGCADQRRHCQTSPVPTQPLNAVIMKQVVEDILTAHSGHPKGREAQLPFSSSKSNLM</sequence>
<gene>
    <name evidence="2" type="ORF">B0H16DRAFT_1454779</name>
</gene>
<comment type="caution">
    <text evidence="2">The sequence shown here is derived from an EMBL/GenBank/DDBJ whole genome shotgun (WGS) entry which is preliminary data.</text>
</comment>